<evidence type="ECO:0000256" key="1">
    <source>
        <dbReference type="SAM" id="MobiDB-lite"/>
    </source>
</evidence>
<organism evidence="2 3">
    <name type="scientific">Cinara cedri</name>
    <dbReference type="NCBI Taxonomy" id="506608"/>
    <lineage>
        <taxon>Eukaryota</taxon>
        <taxon>Metazoa</taxon>
        <taxon>Ecdysozoa</taxon>
        <taxon>Arthropoda</taxon>
        <taxon>Hexapoda</taxon>
        <taxon>Insecta</taxon>
        <taxon>Pterygota</taxon>
        <taxon>Neoptera</taxon>
        <taxon>Paraneoptera</taxon>
        <taxon>Hemiptera</taxon>
        <taxon>Sternorrhyncha</taxon>
        <taxon>Aphidomorpha</taxon>
        <taxon>Aphidoidea</taxon>
        <taxon>Aphididae</taxon>
        <taxon>Lachninae</taxon>
        <taxon>Cinara</taxon>
    </lineage>
</organism>
<feature type="compositionally biased region" description="Basic residues" evidence="1">
    <location>
        <begin position="88"/>
        <end position="102"/>
    </location>
</feature>
<dbReference type="EMBL" id="CABPRJ010000479">
    <property type="protein sequence ID" value="VVC28306.1"/>
    <property type="molecule type" value="Genomic_DNA"/>
</dbReference>
<evidence type="ECO:0000313" key="3">
    <source>
        <dbReference type="Proteomes" id="UP000325440"/>
    </source>
</evidence>
<name>A0A5E4MEG6_9HEMI</name>
<dbReference type="Proteomes" id="UP000325440">
    <property type="component" value="Unassembled WGS sequence"/>
</dbReference>
<gene>
    <name evidence="2" type="ORF">CINCED_3A005339</name>
</gene>
<accession>A0A5E4MEG6</accession>
<sequence length="112" mass="12305">MFGKPGWPNGQSPKNAYRHPSPVDDALSSDGERAEGKTETPGGGRLSGESPLLPGRRPVTPPAVRRDYRRTTARARVRQVPSTDGAYSRHRSPQPYTKRRPPARPVTNAPRP</sequence>
<protein>
    <submittedName>
        <fullName evidence="2">Uncharacterized protein</fullName>
    </submittedName>
</protein>
<reference evidence="2 3" key="1">
    <citation type="submission" date="2019-08" db="EMBL/GenBank/DDBJ databases">
        <authorList>
            <person name="Alioto T."/>
            <person name="Alioto T."/>
            <person name="Gomez Garrido J."/>
        </authorList>
    </citation>
    <scope>NUCLEOTIDE SEQUENCE [LARGE SCALE GENOMIC DNA]</scope>
</reference>
<evidence type="ECO:0000313" key="2">
    <source>
        <dbReference type="EMBL" id="VVC28306.1"/>
    </source>
</evidence>
<keyword evidence="3" id="KW-1185">Reference proteome</keyword>
<proteinExistence type="predicted"/>
<dbReference type="AlphaFoldDB" id="A0A5E4MEG6"/>
<feature type="region of interest" description="Disordered" evidence="1">
    <location>
        <begin position="1"/>
        <end position="112"/>
    </location>
</feature>